<dbReference type="AlphaFoldDB" id="A0A517Z265"/>
<name>A0A517Z265_9PLAN</name>
<dbReference type="KEGG" id="mri:Mal4_08570"/>
<evidence type="ECO:0000313" key="2">
    <source>
        <dbReference type="EMBL" id="QDU36570.1"/>
    </source>
</evidence>
<gene>
    <name evidence="2" type="ORF">Mal4_08570</name>
</gene>
<dbReference type="SUPFAM" id="SSF50998">
    <property type="entry name" value="Quinoprotein alcohol dehydrogenase-like"/>
    <property type="match status" value="1"/>
</dbReference>
<evidence type="ECO:0000313" key="3">
    <source>
        <dbReference type="Proteomes" id="UP000320496"/>
    </source>
</evidence>
<accession>A0A517Z265</accession>
<organism evidence="2 3">
    <name type="scientific">Maioricimonas rarisocia</name>
    <dbReference type="NCBI Taxonomy" id="2528026"/>
    <lineage>
        <taxon>Bacteria</taxon>
        <taxon>Pseudomonadati</taxon>
        <taxon>Planctomycetota</taxon>
        <taxon>Planctomycetia</taxon>
        <taxon>Planctomycetales</taxon>
        <taxon>Planctomycetaceae</taxon>
        <taxon>Maioricimonas</taxon>
    </lineage>
</organism>
<evidence type="ECO:0000259" key="1">
    <source>
        <dbReference type="Pfam" id="PF13360"/>
    </source>
</evidence>
<protein>
    <submittedName>
        <fullName evidence="2">Outer membrane biogenesis protein BamB</fullName>
    </submittedName>
</protein>
<dbReference type="InterPro" id="IPR002372">
    <property type="entry name" value="PQQ_rpt_dom"/>
</dbReference>
<dbReference type="Pfam" id="PF13360">
    <property type="entry name" value="PQQ_2"/>
    <property type="match status" value="2"/>
</dbReference>
<reference evidence="2 3" key="1">
    <citation type="submission" date="2019-02" db="EMBL/GenBank/DDBJ databases">
        <title>Deep-cultivation of Planctomycetes and their phenomic and genomic characterization uncovers novel biology.</title>
        <authorList>
            <person name="Wiegand S."/>
            <person name="Jogler M."/>
            <person name="Boedeker C."/>
            <person name="Pinto D."/>
            <person name="Vollmers J."/>
            <person name="Rivas-Marin E."/>
            <person name="Kohn T."/>
            <person name="Peeters S.H."/>
            <person name="Heuer A."/>
            <person name="Rast P."/>
            <person name="Oberbeckmann S."/>
            <person name="Bunk B."/>
            <person name="Jeske O."/>
            <person name="Meyerdierks A."/>
            <person name="Storesund J.E."/>
            <person name="Kallscheuer N."/>
            <person name="Luecker S."/>
            <person name="Lage O.M."/>
            <person name="Pohl T."/>
            <person name="Merkel B.J."/>
            <person name="Hornburger P."/>
            <person name="Mueller R.-W."/>
            <person name="Bruemmer F."/>
            <person name="Labrenz M."/>
            <person name="Spormann A.M."/>
            <person name="Op den Camp H."/>
            <person name="Overmann J."/>
            <person name="Amann R."/>
            <person name="Jetten M.S.M."/>
            <person name="Mascher T."/>
            <person name="Medema M.H."/>
            <person name="Devos D.P."/>
            <person name="Kaster A.-K."/>
            <person name="Ovreas L."/>
            <person name="Rohde M."/>
            <person name="Galperin M.Y."/>
            <person name="Jogler C."/>
        </authorList>
    </citation>
    <scope>NUCLEOTIDE SEQUENCE [LARGE SCALE GENOMIC DNA]</scope>
    <source>
        <strain evidence="2 3">Mal4</strain>
    </source>
</reference>
<dbReference type="InterPro" id="IPR018391">
    <property type="entry name" value="PQQ_b-propeller_rpt"/>
</dbReference>
<dbReference type="RefSeq" id="WP_145367216.1">
    <property type="nucleotide sequence ID" value="NZ_CP036275.1"/>
</dbReference>
<dbReference type="PANTHER" id="PTHR34512:SF30">
    <property type="entry name" value="OUTER MEMBRANE PROTEIN ASSEMBLY FACTOR BAMB"/>
    <property type="match status" value="1"/>
</dbReference>
<keyword evidence="3" id="KW-1185">Reference proteome</keyword>
<dbReference type="EMBL" id="CP036275">
    <property type="protein sequence ID" value="QDU36570.1"/>
    <property type="molecule type" value="Genomic_DNA"/>
</dbReference>
<feature type="domain" description="Pyrrolo-quinoline quinone repeat" evidence="1">
    <location>
        <begin position="260"/>
        <end position="395"/>
    </location>
</feature>
<dbReference type="PANTHER" id="PTHR34512">
    <property type="entry name" value="CELL SURFACE PROTEIN"/>
    <property type="match status" value="1"/>
</dbReference>
<dbReference type="SMART" id="SM00564">
    <property type="entry name" value="PQQ"/>
    <property type="match status" value="5"/>
</dbReference>
<dbReference type="InterPro" id="IPR015943">
    <property type="entry name" value="WD40/YVTN_repeat-like_dom_sf"/>
</dbReference>
<sequence>MRFESTAQIASSDSVLPCVRREAGPWLCRRGFVGAAVLALLFTAASVDANEWTRFRGPNGTGLSHLEGVPRTWTEDDYEWTVSLPGTGHSSPVVWDSSLFVTCGGENGSRTLLCLNAITGETVWTDTVGLGANHLHRKNSYASGTPTTDGERVYVAYADEEHYLVLGYSLEGEKLWTRDLGSFSSQHGQGVSPIIHGDLLIVPNDQMGPSSVIALNRRTGETVWQSKRNHRRTSYATPFILEVDGREPQLICLSGATGLTGLDPQTGNEIWRSGELPQRTVGSPVFGDGVIIASCGSGGRGKHMVAVDPTGAGDVSGSHVRFVRKQNLPYVPTPIMWEGHLYLWNDDGVVCCVDPKTGENVWRERVGGNFSGSPVLIDGALYCISEDGEVVVIDASPTFHLYGRSPLGDASYATPAVANGRVYLRGFSRLCCLKAGSN</sequence>
<feature type="domain" description="Pyrrolo-quinoline quinone repeat" evidence="1">
    <location>
        <begin position="80"/>
        <end position="228"/>
    </location>
</feature>
<dbReference type="OrthoDB" id="244732at2"/>
<dbReference type="Gene3D" id="2.130.10.10">
    <property type="entry name" value="YVTN repeat-like/Quinoprotein amine dehydrogenase"/>
    <property type="match status" value="2"/>
</dbReference>
<dbReference type="InterPro" id="IPR011047">
    <property type="entry name" value="Quinoprotein_ADH-like_sf"/>
</dbReference>
<dbReference type="Proteomes" id="UP000320496">
    <property type="component" value="Chromosome"/>
</dbReference>
<proteinExistence type="predicted"/>